<dbReference type="RefSeq" id="WP_176006844.1">
    <property type="nucleotide sequence ID" value="NZ_JABWMI010000015.1"/>
</dbReference>
<keyword evidence="7 11" id="KW-1133">Transmembrane helix</keyword>
<dbReference type="InterPro" id="IPR016449">
    <property type="entry name" value="K_chnl_inward-rec_Kir"/>
</dbReference>
<feature type="domain" description="Inward rectifier potassium channel C-terminal" evidence="13">
    <location>
        <begin position="163"/>
        <end position="324"/>
    </location>
</feature>
<evidence type="ECO:0000256" key="6">
    <source>
        <dbReference type="ARBA" id="ARBA00022958"/>
    </source>
</evidence>
<dbReference type="Gene3D" id="2.60.40.1400">
    <property type="entry name" value="G protein-activated inward rectifier potassium channel 1"/>
    <property type="match status" value="1"/>
</dbReference>
<keyword evidence="5" id="KW-0851">Voltage-gated channel</keyword>
<dbReference type="PRINTS" id="PR01320">
    <property type="entry name" value="KIRCHANNEL"/>
</dbReference>
<evidence type="ECO:0000313" key="14">
    <source>
        <dbReference type="EMBL" id="NYA72036.1"/>
    </source>
</evidence>
<name>A0A7Y8Y3V9_9FLAO</name>
<dbReference type="GO" id="GO:0034702">
    <property type="term" value="C:monoatomic ion channel complex"/>
    <property type="evidence" value="ECO:0007669"/>
    <property type="project" value="UniProtKB-KW"/>
</dbReference>
<keyword evidence="10 14" id="KW-0407">Ion channel</keyword>
<dbReference type="GO" id="GO:0005242">
    <property type="term" value="F:inward rectifier potassium channel activity"/>
    <property type="evidence" value="ECO:0007669"/>
    <property type="project" value="InterPro"/>
</dbReference>
<keyword evidence="6" id="KW-0630">Potassium</keyword>
<evidence type="ECO:0000256" key="4">
    <source>
        <dbReference type="ARBA" id="ARBA00022692"/>
    </source>
</evidence>
<gene>
    <name evidence="14" type="ORF">HZF10_13990</name>
</gene>
<evidence type="ECO:0000259" key="12">
    <source>
        <dbReference type="Pfam" id="PF07885"/>
    </source>
</evidence>
<feature type="domain" description="Potassium channel" evidence="12">
    <location>
        <begin position="79"/>
        <end position="152"/>
    </location>
</feature>
<evidence type="ECO:0000256" key="5">
    <source>
        <dbReference type="ARBA" id="ARBA00022882"/>
    </source>
</evidence>
<keyword evidence="9 11" id="KW-0472">Membrane</keyword>
<evidence type="ECO:0000313" key="15">
    <source>
        <dbReference type="Proteomes" id="UP000535020"/>
    </source>
</evidence>
<dbReference type="InterPro" id="IPR013518">
    <property type="entry name" value="K_chnl_inward-rec_Kir_cyto"/>
</dbReference>
<dbReference type="InterPro" id="IPR041647">
    <property type="entry name" value="IRK_C"/>
</dbReference>
<keyword evidence="3" id="KW-0633">Potassium transport</keyword>
<evidence type="ECO:0000256" key="9">
    <source>
        <dbReference type="ARBA" id="ARBA00023136"/>
    </source>
</evidence>
<proteinExistence type="predicted"/>
<accession>A0A7Y8Y3V9</accession>
<dbReference type="AlphaFoldDB" id="A0A7Y8Y3V9"/>
<dbReference type="Proteomes" id="UP000535020">
    <property type="component" value="Unassembled WGS sequence"/>
</dbReference>
<comment type="subcellular location">
    <subcellularLocation>
        <location evidence="1">Membrane</location>
        <topology evidence="1">Multi-pass membrane protein</topology>
    </subcellularLocation>
</comment>
<evidence type="ECO:0000256" key="2">
    <source>
        <dbReference type="ARBA" id="ARBA00022448"/>
    </source>
</evidence>
<dbReference type="PANTHER" id="PTHR11767">
    <property type="entry name" value="INWARD RECTIFIER POTASSIUM CHANNEL"/>
    <property type="match status" value="1"/>
</dbReference>
<protein>
    <submittedName>
        <fullName evidence="14">Inward rectifier potassium channel Irk</fullName>
    </submittedName>
</protein>
<dbReference type="InterPro" id="IPR013099">
    <property type="entry name" value="K_chnl_dom"/>
</dbReference>
<keyword evidence="4 11" id="KW-0812">Transmembrane</keyword>
<sequence>MAFFSKINSKARATESSGYGTNPENYGGRFINKDGSSNVSKRGASYMNRISWFHTMLDMPTWKFLFVLFVFYTGINFVFACLYYAIGIEYLDGIDHTGPEWLQFGKAYFFSAQTFTTVGYGHISPNGFLTSALAATEALTGLLSFAIATGLFYGRFSKPRAFIKFADKALISPYRDATGFMVRLTPYKNTNLLDAEARMTLGMGVEEDGEIVNRFYTLDLQLHNINALTLSWTLVHPITEDSPFYGFTKEDFDRLEGEVIVYIKAFDDMFSATVATRTSYTFDEIVYGAKFDIMYSENESNTRTILHLDKLNSYKKVDMEAVTSAQILK</sequence>
<comment type="caution">
    <text evidence="14">The sequence shown here is derived from an EMBL/GenBank/DDBJ whole genome shotgun (WGS) entry which is preliminary data.</text>
</comment>
<keyword evidence="15" id="KW-1185">Reference proteome</keyword>
<dbReference type="Pfam" id="PF17655">
    <property type="entry name" value="IRK_C"/>
    <property type="match status" value="1"/>
</dbReference>
<feature type="transmembrane region" description="Helical" evidence="11">
    <location>
        <begin position="64"/>
        <end position="86"/>
    </location>
</feature>
<dbReference type="EMBL" id="JACBJI010000006">
    <property type="protein sequence ID" value="NYA72036.1"/>
    <property type="molecule type" value="Genomic_DNA"/>
</dbReference>
<evidence type="ECO:0000259" key="13">
    <source>
        <dbReference type="Pfam" id="PF17655"/>
    </source>
</evidence>
<evidence type="ECO:0000256" key="11">
    <source>
        <dbReference type="SAM" id="Phobius"/>
    </source>
</evidence>
<dbReference type="SUPFAM" id="SSF81296">
    <property type="entry name" value="E set domains"/>
    <property type="match status" value="1"/>
</dbReference>
<keyword evidence="8" id="KW-0406">Ion transport</keyword>
<dbReference type="Gene3D" id="1.10.287.70">
    <property type="match status" value="1"/>
</dbReference>
<evidence type="ECO:0000256" key="10">
    <source>
        <dbReference type="ARBA" id="ARBA00023303"/>
    </source>
</evidence>
<dbReference type="SUPFAM" id="SSF81324">
    <property type="entry name" value="Voltage-gated potassium channels"/>
    <property type="match status" value="1"/>
</dbReference>
<dbReference type="GO" id="GO:1990573">
    <property type="term" value="P:potassium ion import across plasma membrane"/>
    <property type="evidence" value="ECO:0007669"/>
    <property type="project" value="TreeGrafter"/>
</dbReference>
<evidence type="ECO:0000256" key="1">
    <source>
        <dbReference type="ARBA" id="ARBA00004141"/>
    </source>
</evidence>
<evidence type="ECO:0000256" key="3">
    <source>
        <dbReference type="ARBA" id="ARBA00022538"/>
    </source>
</evidence>
<evidence type="ECO:0000256" key="8">
    <source>
        <dbReference type="ARBA" id="ARBA00023065"/>
    </source>
</evidence>
<dbReference type="GO" id="GO:0005886">
    <property type="term" value="C:plasma membrane"/>
    <property type="evidence" value="ECO:0007669"/>
    <property type="project" value="TreeGrafter"/>
</dbReference>
<dbReference type="PANTHER" id="PTHR11767:SF102">
    <property type="entry name" value="INWARDLY RECTIFYING POTASSIUM CHANNEL 1, ISOFORM F"/>
    <property type="match status" value="1"/>
</dbReference>
<dbReference type="InterPro" id="IPR014756">
    <property type="entry name" value="Ig_E-set"/>
</dbReference>
<dbReference type="GO" id="GO:0034765">
    <property type="term" value="P:regulation of monoatomic ion transmembrane transport"/>
    <property type="evidence" value="ECO:0007669"/>
    <property type="project" value="TreeGrafter"/>
</dbReference>
<evidence type="ECO:0000256" key="7">
    <source>
        <dbReference type="ARBA" id="ARBA00022989"/>
    </source>
</evidence>
<feature type="transmembrane region" description="Helical" evidence="11">
    <location>
        <begin position="132"/>
        <end position="154"/>
    </location>
</feature>
<dbReference type="Pfam" id="PF07885">
    <property type="entry name" value="Ion_trans_2"/>
    <property type="match status" value="1"/>
</dbReference>
<organism evidence="14 15">
    <name type="scientific">Flavobacterium agri</name>
    <dbReference type="NCBI Taxonomy" id="2743471"/>
    <lineage>
        <taxon>Bacteria</taxon>
        <taxon>Pseudomonadati</taxon>
        <taxon>Bacteroidota</taxon>
        <taxon>Flavobacteriia</taxon>
        <taxon>Flavobacteriales</taxon>
        <taxon>Flavobacteriaceae</taxon>
        <taxon>Flavobacterium</taxon>
    </lineage>
</organism>
<reference evidence="14 15" key="1">
    <citation type="submission" date="2020-07" db="EMBL/GenBank/DDBJ databases">
        <authorList>
            <person name="Sun Q."/>
        </authorList>
    </citation>
    <scope>NUCLEOTIDE SEQUENCE [LARGE SCALE GENOMIC DNA]</scope>
    <source>
        <strain evidence="14 15">MAH-1</strain>
    </source>
</reference>
<keyword evidence="2" id="KW-0813">Transport</keyword>